<dbReference type="CDD" id="cd03801">
    <property type="entry name" value="GT4_PimA-like"/>
    <property type="match status" value="1"/>
</dbReference>
<evidence type="ECO:0000259" key="2">
    <source>
        <dbReference type="Pfam" id="PF13439"/>
    </source>
</evidence>
<dbReference type="EMBL" id="CP004025">
    <property type="protein sequence ID" value="AGC47026.1"/>
    <property type="molecule type" value="Genomic_DNA"/>
</dbReference>
<dbReference type="Pfam" id="PF13692">
    <property type="entry name" value="Glyco_trans_1_4"/>
    <property type="match status" value="1"/>
</dbReference>
<dbReference type="Pfam" id="PF13439">
    <property type="entry name" value="Glyco_transf_4"/>
    <property type="match status" value="1"/>
</dbReference>
<dbReference type="InterPro" id="IPR029044">
    <property type="entry name" value="Nucleotide-diphossugar_trans"/>
</dbReference>
<dbReference type="Gene3D" id="3.40.50.2000">
    <property type="entry name" value="Glycogen Phosphorylase B"/>
    <property type="match status" value="2"/>
</dbReference>
<keyword evidence="3" id="KW-0808">Transferase</keyword>
<keyword evidence="4" id="KW-1185">Reference proteome</keyword>
<dbReference type="PANTHER" id="PTHR43685">
    <property type="entry name" value="GLYCOSYLTRANSFERASE"/>
    <property type="match status" value="1"/>
</dbReference>
<gene>
    <name evidence="3" type="ordered locus">MYSTI_05750</name>
</gene>
<evidence type="ECO:0000313" key="4">
    <source>
        <dbReference type="Proteomes" id="UP000011131"/>
    </source>
</evidence>
<organism evidence="3 4">
    <name type="scientific">Myxococcus stipitatus (strain DSM 14675 / JCM 12634 / Mx s8)</name>
    <dbReference type="NCBI Taxonomy" id="1278073"/>
    <lineage>
        <taxon>Bacteria</taxon>
        <taxon>Pseudomonadati</taxon>
        <taxon>Myxococcota</taxon>
        <taxon>Myxococcia</taxon>
        <taxon>Myxococcales</taxon>
        <taxon>Cystobacterineae</taxon>
        <taxon>Myxococcaceae</taxon>
        <taxon>Myxococcus</taxon>
    </lineage>
</organism>
<dbReference type="InterPro" id="IPR001173">
    <property type="entry name" value="Glyco_trans_2-like"/>
</dbReference>
<dbReference type="SUPFAM" id="SSF53448">
    <property type="entry name" value="Nucleotide-diphospho-sugar transferases"/>
    <property type="match status" value="1"/>
</dbReference>
<dbReference type="eggNOG" id="COG1216">
    <property type="taxonomic scope" value="Bacteria"/>
</dbReference>
<proteinExistence type="predicted"/>
<dbReference type="STRING" id="1278073.MYSTI_05750"/>
<dbReference type="InterPro" id="IPR050834">
    <property type="entry name" value="Glycosyltransf_2"/>
</dbReference>
<evidence type="ECO:0000313" key="3">
    <source>
        <dbReference type="EMBL" id="AGC47026.1"/>
    </source>
</evidence>
<dbReference type="PANTHER" id="PTHR43685:SF2">
    <property type="entry name" value="GLYCOSYLTRANSFERASE 2-LIKE DOMAIN-CONTAINING PROTEIN"/>
    <property type="match status" value="1"/>
</dbReference>
<dbReference type="Proteomes" id="UP000011131">
    <property type="component" value="Chromosome"/>
</dbReference>
<dbReference type="GO" id="GO:0044010">
    <property type="term" value="P:single-species biofilm formation"/>
    <property type="evidence" value="ECO:0007669"/>
    <property type="project" value="TreeGrafter"/>
</dbReference>
<dbReference type="GO" id="GO:0016757">
    <property type="term" value="F:glycosyltransferase activity"/>
    <property type="evidence" value="ECO:0007669"/>
    <property type="project" value="UniProtKB-ARBA"/>
</dbReference>
<feature type="domain" description="Glycosyltransferase subfamily 4-like N-terminal" evidence="2">
    <location>
        <begin position="16"/>
        <end position="196"/>
    </location>
</feature>
<dbReference type="Gene3D" id="3.90.550.10">
    <property type="entry name" value="Spore Coat Polysaccharide Biosynthesis Protein SpsA, Chain A"/>
    <property type="match status" value="1"/>
</dbReference>
<dbReference type="KEGG" id="msd:MYSTI_05750"/>
<dbReference type="AlphaFoldDB" id="L7UDN6"/>
<dbReference type="HOGENOM" id="CLU_021683_0_0_7"/>
<dbReference type="InterPro" id="IPR028098">
    <property type="entry name" value="Glyco_trans_4-like_N"/>
</dbReference>
<accession>L7UDN6</accession>
<name>L7UDN6_MYXSD</name>
<dbReference type="RefSeq" id="WP_015351281.1">
    <property type="nucleotide sequence ID" value="NC_020126.1"/>
</dbReference>
<evidence type="ECO:0000259" key="1">
    <source>
        <dbReference type="Pfam" id="PF00535"/>
    </source>
</evidence>
<dbReference type="eggNOG" id="COG0438">
    <property type="taxonomic scope" value="Bacteria"/>
</dbReference>
<sequence>MRICLVSKELSPFFGGGIGTYVALMSRAFADAGHEVHVLTAPHPGLERAPVLLPGVRVHTVAELEPGYAGAFPFPPLRHAMAAYTALQSLHAQHPFDLIEFPEYEGEGYFALRARRTLGQFATAVLAVRLHTPTHEVQHFNRVTTLDMDAAQQEFMEDCSIRDADLLLSPTQSLLDLVRARLGLGDEGVVVPHPFPTSSFAPPTARPRAEPPRVLYFGRLEYRKGVQHLIEAMQLLFARGLQAEVQLVGGDTRTGPFGRSMREWLERRIAPEWKHRFHFEAPRPRDELAAIISEATVCCFPSLWENFPNVCLEAMSAGCLVVGGDAGGMAEVIQDGRSGLLFRAGDSKHLAEVLERALTTPSLQQAVRDAAPARIADYCQPASIVRQVEAAVAAHPPRLPTLRPPPKAHGSTPRVTFLVPYFNMGRYLPETLRSIRAQTFTDYEILVVDDGSTDPHSRALLETLDAPDLRIISKQNGGLSSARNAGLKEARGHYVLPLDADDLLQPTFLEKAIALMEGSRDFAFVTSLVSYFIDDPARVVGGWAPWGVERDALWVFNVASTCTALMERRHVEEVGGYDEWLTAYEDWDVFCSLAERGLSGTVIPEPLFQYRLRPDSMTRTTVVTDRYAVMAYLYQKHPSLALHPERSLRILQGEAHKQQQLAARSIAPTKPLLHQVADRVNEALKQQLEPFHPALRRTAQWLLKSGPEDSRPLRYQLMEKVKRLKPPGR</sequence>
<feature type="domain" description="Glycosyltransferase 2-like" evidence="1">
    <location>
        <begin position="417"/>
        <end position="537"/>
    </location>
</feature>
<dbReference type="SUPFAM" id="SSF53756">
    <property type="entry name" value="UDP-Glycosyltransferase/glycogen phosphorylase"/>
    <property type="match status" value="1"/>
</dbReference>
<reference evidence="3 4" key="1">
    <citation type="journal article" date="2013" name="Genome Announc.">
        <title>Complete genome sequence of Myxococcus stipitatus strain DSM 14675, a fruiting myxobacterium.</title>
        <authorList>
            <person name="Huntley S."/>
            <person name="Kneip S."/>
            <person name="Treuner-Lange A."/>
            <person name="Sogaard-Andersen L."/>
        </authorList>
    </citation>
    <scope>NUCLEOTIDE SEQUENCE [LARGE SCALE GENOMIC DNA]</scope>
    <source>
        <strain evidence="4">DSM 14675 / JCM 12634 / Mx s8</strain>
    </source>
</reference>
<dbReference type="PATRIC" id="fig|1278073.3.peg.5831"/>
<dbReference type="Pfam" id="PF00535">
    <property type="entry name" value="Glycos_transf_2"/>
    <property type="match status" value="1"/>
</dbReference>
<dbReference type="CDD" id="cd00761">
    <property type="entry name" value="Glyco_tranf_GTA_type"/>
    <property type="match status" value="1"/>
</dbReference>
<protein>
    <submittedName>
        <fullName evidence="3">Family 2 glycosyl transferase</fullName>
    </submittedName>
</protein>